<gene>
    <name evidence="1" type="ORF">QG37_05242</name>
</gene>
<accession>A0A0L0NVK1</accession>
<dbReference type="AlphaFoldDB" id="A0A0L0NVK1"/>
<proteinExistence type="predicted"/>
<evidence type="ECO:0000313" key="1">
    <source>
        <dbReference type="EMBL" id="KND98009.1"/>
    </source>
</evidence>
<dbReference type="Proteomes" id="UP000037122">
    <property type="component" value="Unassembled WGS sequence"/>
</dbReference>
<evidence type="ECO:0000313" key="2">
    <source>
        <dbReference type="Proteomes" id="UP000037122"/>
    </source>
</evidence>
<dbReference type="VEuPathDB" id="FungiDB:QG37_05242"/>
<organism evidence="1 2">
    <name type="scientific">Candidozyma auris</name>
    <name type="common">Yeast</name>
    <name type="synonym">Candida auris</name>
    <dbReference type="NCBI Taxonomy" id="498019"/>
    <lineage>
        <taxon>Eukaryota</taxon>
        <taxon>Fungi</taxon>
        <taxon>Dikarya</taxon>
        <taxon>Ascomycota</taxon>
        <taxon>Saccharomycotina</taxon>
        <taxon>Pichiomycetes</taxon>
        <taxon>Metschnikowiaceae</taxon>
        <taxon>Candidozyma</taxon>
    </lineage>
</organism>
<name>A0A0L0NVK1_CANAR</name>
<reference evidence="2" key="1">
    <citation type="journal article" date="2015" name="BMC Genomics">
        <title>Draft genome of a commonly misdiagnosed multidrug resistant pathogen Candida auris.</title>
        <authorList>
            <person name="Chatterjee S."/>
            <person name="Alampalli S.V."/>
            <person name="Nageshan R.K."/>
            <person name="Chettiar S.T."/>
            <person name="Joshi S."/>
            <person name="Tatu U.S."/>
        </authorList>
    </citation>
    <scope>NUCLEOTIDE SEQUENCE [LARGE SCALE GENOMIC DNA]</scope>
    <source>
        <strain evidence="2">6684</strain>
    </source>
</reference>
<comment type="caution">
    <text evidence="1">The sequence shown here is derived from an EMBL/GenBank/DDBJ whole genome shotgun (WGS) entry which is preliminary data.</text>
</comment>
<sequence>MFLFGVLSGKEFEEGVSKVVQLNVDKVVDVLLYAYHHNVENTLLHESYELISAWSLRYGVKW</sequence>
<protein>
    <submittedName>
        <fullName evidence="1">Uncharacterized protein</fullName>
    </submittedName>
</protein>
<dbReference type="EMBL" id="LGST01000037">
    <property type="protein sequence ID" value="KND98009.1"/>
    <property type="molecule type" value="Genomic_DNA"/>
</dbReference>